<gene>
    <name evidence="4" type="ORF">SAMN05660293_02576</name>
</gene>
<dbReference type="AlphaFoldDB" id="A0A1T5ELI8"/>
<sequence length="369" mass="40946">MWFQLKNPEQIISPSLLFYKERIENNIRGMVSIAGDADRLIPHVKTHKSGEIVKMQLALGINKFKCATIAEAEMLADAGAKWILLAYQMVGPNIERLLALRNKFTDVTFGSLVDNEKSADDLNESGITNGVSFSVFIDVNNGMNRSGHVTDVTLLSLYRYISGLSNVSFTGVHVYDGHLRDPEFTDRKLAVDEAFDKVLPLFDLIKNHTGTSPMIIAGGSPSFTVHAMRPDVFLSPGTNVLWDWGYGDRFDGQPFQHAALVLTRVVSKPTTGIVTIDLGHKAIAPESPIENRFKLLNLPSYTLIGQSEEHGVLQVTQDVWDATQIGDVLYALPFHVCPTVALHDFASIIENGEVTEEWKIVARNRRLTI</sequence>
<dbReference type="InterPro" id="IPR042208">
    <property type="entry name" value="D-ser_dehydrat-like_sf"/>
</dbReference>
<reference evidence="5" key="1">
    <citation type="submission" date="2017-02" db="EMBL/GenBank/DDBJ databases">
        <authorList>
            <person name="Varghese N."/>
            <person name="Submissions S."/>
        </authorList>
    </citation>
    <scope>NUCLEOTIDE SEQUENCE [LARGE SCALE GENOMIC DNA]</scope>
    <source>
        <strain evidence="5">DSM 22270</strain>
    </source>
</reference>
<evidence type="ECO:0000313" key="5">
    <source>
        <dbReference type="Proteomes" id="UP000190897"/>
    </source>
</evidence>
<keyword evidence="2" id="KW-0456">Lyase</keyword>
<dbReference type="InterPro" id="IPR026956">
    <property type="entry name" value="D-ser_dehydrat-like_dom"/>
</dbReference>
<accession>A0A1T5ELI8</accession>
<evidence type="ECO:0000256" key="1">
    <source>
        <dbReference type="ARBA" id="ARBA00005323"/>
    </source>
</evidence>
<dbReference type="GO" id="GO:0008721">
    <property type="term" value="F:D-serine ammonia-lyase activity"/>
    <property type="evidence" value="ECO:0007669"/>
    <property type="project" value="TreeGrafter"/>
</dbReference>
<feature type="domain" description="D-serine dehydratase-like" evidence="3">
    <location>
        <begin position="258"/>
        <end position="350"/>
    </location>
</feature>
<name>A0A1T5ELI8_9BACT</name>
<comment type="similarity">
    <text evidence="1">Belongs to the DSD1 family.</text>
</comment>
<organism evidence="4 5">
    <name type="scientific">Dyadobacter psychrophilus</name>
    <dbReference type="NCBI Taxonomy" id="651661"/>
    <lineage>
        <taxon>Bacteria</taxon>
        <taxon>Pseudomonadati</taxon>
        <taxon>Bacteroidota</taxon>
        <taxon>Cytophagia</taxon>
        <taxon>Cytophagales</taxon>
        <taxon>Spirosomataceae</taxon>
        <taxon>Dyadobacter</taxon>
    </lineage>
</organism>
<protein>
    <submittedName>
        <fullName evidence="4">D-serine deaminase, pyridoxal phosphate-dependent</fullName>
    </submittedName>
</protein>
<dbReference type="SUPFAM" id="SSF51419">
    <property type="entry name" value="PLP-binding barrel"/>
    <property type="match status" value="1"/>
</dbReference>
<evidence type="ECO:0000256" key="2">
    <source>
        <dbReference type="ARBA" id="ARBA00023239"/>
    </source>
</evidence>
<dbReference type="GO" id="GO:0036088">
    <property type="term" value="P:D-serine catabolic process"/>
    <property type="evidence" value="ECO:0007669"/>
    <property type="project" value="TreeGrafter"/>
</dbReference>
<dbReference type="Proteomes" id="UP000190897">
    <property type="component" value="Unassembled WGS sequence"/>
</dbReference>
<dbReference type="InterPro" id="IPR001608">
    <property type="entry name" value="Ala_racemase_N"/>
</dbReference>
<dbReference type="PANTHER" id="PTHR28004">
    <property type="entry name" value="ZGC:162816-RELATED"/>
    <property type="match status" value="1"/>
</dbReference>
<dbReference type="Pfam" id="PF01168">
    <property type="entry name" value="Ala_racemase_N"/>
    <property type="match status" value="1"/>
</dbReference>
<dbReference type="Gene3D" id="2.40.37.20">
    <property type="entry name" value="D-serine dehydratase-like domain"/>
    <property type="match status" value="1"/>
</dbReference>
<dbReference type="STRING" id="651661.SAMN05660293_02576"/>
<dbReference type="EMBL" id="FUZA01000002">
    <property type="protein sequence ID" value="SKB84827.1"/>
    <property type="molecule type" value="Genomic_DNA"/>
</dbReference>
<proteinExistence type="inferred from homology"/>
<dbReference type="CDD" id="cd06821">
    <property type="entry name" value="PLPDE_III_D-TA"/>
    <property type="match status" value="1"/>
</dbReference>
<keyword evidence="5" id="KW-1185">Reference proteome</keyword>
<dbReference type="RefSeq" id="WP_082215044.1">
    <property type="nucleotide sequence ID" value="NZ_FUZA01000002.1"/>
</dbReference>
<dbReference type="Pfam" id="PF14031">
    <property type="entry name" value="D-ser_dehydrat"/>
    <property type="match status" value="1"/>
</dbReference>
<dbReference type="InterPro" id="IPR051466">
    <property type="entry name" value="D-amino_acid_metab_enzyme"/>
</dbReference>
<dbReference type="SMART" id="SM01119">
    <property type="entry name" value="D-ser_dehydrat"/>
    <property type="match status" value="1"/>
</dbReference>
<evidence type="ECO:0000259" key="3">
    <source>
        <dbReference type="SMART" id="SM01119"/>
    </source>
</evidence>
<dbReference type="Gene3D" id="3.20.20.10">
    <property type="entry name" value="Alanine racemase"/>
    <property type="match status" value="1"/>
</dbReference>
<dbReference type="InterPro" id="IPR029066">
    <property type="entry name" value="PLP-binding_barrel"/>
</dbReference>
<dbReference type="OrthoDB" id="9788869at2"/>
<dbReference type="PANTHER" id="PTHR28004:SF2">
    <property type="entry name" value="D-SERINE DEHYDRATASE"/>
    <property type="match status" value="1"/>
</dbReference>
<evidence type="ECO:0000313" key="4">
    <source>
        <dbReference type="EMBL" id="SKB84827.1"/>
    </source>
</evidence>